<accession>A0ABW3QD43</accession>
<feature type="signal peptide" evidence="5">
    <location>
        <begin position="1"/>
        <end position="20"/>
    </location>
</feature>
<dbReference type="Pfam" id="PF00251">
    <property type="entry name" value="Glyco_hydro_32N"/>
    <property type="match status" value="1"/>
</dbReference>
<dbReference type="InterPro" id="IPR001362">
    <property type="entry name" value="Glyco_hydro_32"/>
</dbReference>
<organism evidence="8 9">
    <name type="scientific">Larkinella insperata</name>
    <dbReference type="NCBI Taxonomy" id="332158"/>
    <lineage>
        <taxon>Bacteria</taxon>
        <taxon>Pseudomonadati</taxon>
        <taxon>Bacteroidota</taxon>
        <taxon>Cytophagia</taxon>
        <taxon>Cytophagales</taxon>
        <taxon>Spirosomataceae</taxon>
        <taxon>Larkinella</taxon>
    </lineage>
</organism>
<comment type="caution">
    <text evidence="8">The sequence shown here is derived from an EMBL/GenBank/DDBJ whole genome shotgun (WGS) entry which is preliminary data.</text>
</comment>
<feature type="chain" id="PRO_5045575730" evidence="5">
    <location>
        <begin position="21"/>
        <end position="513"/>
    </location>
</feature>
<dbReference type="InterPro" id="IPR013189">
    <property type="entry name" value="Glyco_hydro_32_C"/>
</dbReference>
<dbReference type="InterPro" id="IPR013320">
    <property type="entry name" value="ConA-like_dom_sf"/>
</dbReference>
<feature type="domain" description="Glycosyl hydrolase family 32 C-terminal" evidence="7">
    <location>
        <begin position="352"/>
        <end position="500"/>
    </location>
</feature>
<dbReference type="SMART" id="SM00640">
    <property type="entry name" value="Glyco_32"/>
    <property type="match status" value="1"/>
</dbReference>
<gene>
    <name evidence="8" type="ORF">ACFQ4C_21065</name>
</gene>
<dbReference type="Gene3D" id="2.115.10.20">
    <property type="entry name" value="Glycosyl hydrolase domain, family 43"/>
    <property type="match status" value="1"/>
</dbReference>
<comment type="similarity">
    <text evidence="1 4">Belongs to the glycosyl hydrolase 32 family.</text>
</comment>
<dbReference type="InterPro" id="IPR013148">
    <property type="entry name" value="Glyco_hydro_32_N"/>
</dbReference>
<evidence type="ECO:0000256" key="5">
    <source>
        <dbReference type="SAM" id="SignalP"/>
    </source>
</evidence>
<dbReference type="EMBL" id="JBHTLP010000016">
    <property type="protein sequence ID" value="MFD1143632.1"/>
    <property type="molecule type" value="Genomic_DNA"/>
</dbReference>
<keyword evidence="9" id="KW-1185">Reference proteome</keyword>
<reference evidence="9" key="1">
    <citation type="journal article" date="2019" name="Int. J. Syst. Evol. Microbiol.">
        <title>The Global Catalogue of Microorganisms (GCM) 10K type strain sequencing project: providing services to taxonomists for standard genome sequencing and annotation.</title>
        <authorList>
            <consortium name="The Broad Institute Genomics Platform"/>
            <consortium name="The Broad Institute Genome Sequencing Center for Infectious Disease"/>
            <person name="Wu L."/>
            <person name="Ma J."/>
        </authorList>
    </citation>
    <scope>NUCLEOTIDE SEQUENCE [LARGE SCALE GENOMIC DNA]</scope>
    <source>
        <strain evidence="9">CCUG 55608</strain>
    </source>
</reference>
<evidence type="ECO:0000259" key="7">
    <source>
        <dbReference type="Pfam" id="PF08244"/>
    </source>
</evidence>
<keyword evidence="3 4" id="KW-0326">Glycosidase</keyword>
<dbReference type="PROSITE" id="PS00609">
    <property type="entry name" value="GLYCOSYL_HYDROL_F32"/>
    <property type="match status" value="1"/>
</dbReference>
<dbReference type="GO" id="GO:0016787">
    <property type="term" value="F:hydrolase activity"/>
    <property type="evidence" value="ECO:0007669"/>
    <property type="project" value="UniProtKB-KW"/>
</dbReference>
<keyword evidence="5" id="KW-0732">Signal</keyword>
<dbReference type="RefSeq" id="WP_379884507.1">
    <property type="nucleotide sequence ID" value="NZ_JBHTLP010000016.1"/>
</dbReference>
<evidence type="ECO:0000259" key="6">
    <source>
        <dbReference type="Pfam" id="PF00251"/>
    </source>
</evidence>
<dbReference type="InterPro" id="IPR018053">
    <property type="entry name" value="Glyco_hydro_32_AS"/>
</dbReference>
<protein>
    <submittedName>
        <fullName evidence="8">Glycoside hydrolase family 32 protein</fullName>
    </submittedName>
</protein>
<proteinExistence type="inferred from homology"/>
<name>A0ABW3QD43_9BACT</name>
<sequence>MKRSLLSFALFLLTSSGFLSFGHSSATVGGPEPHRPRFHFSPKAHWMNDPNGMVYHKGTYHLFFQYYPDGDTWGPMHWGHATSKDMVSWQEQPIALYPDSLGYIFSGSAVVDVNNTSGFGKNGQTPLVAIFTHHNPKLEKEKSDKFQYQSLAYSLDDGKTWTKYAGNPVLNNPGITDFRDPKVRWYEPQKKWIMTLATKDRITFFSSPDLKSWSKESEFGQDLGAHGGVWECPDLFSVEHNGKPVWVLLVSINPGGPNGGSATQYFTGAFDGKTFKPFSTKTQWMDYGPDNYAGVTFANTGDRVVLMGWMSNWQYAQQVPTSPWRSATTVPRQLGLKEVNKELLLTSSPVKELNALDGQSVQLKNLTVKERYDLTAKTKNKTGLFKLELAAPATADFSIVLANGKGNEVVIGYDKGANHYYIDRSNAGKTAFEKGFGKKHTVPRLSSESNLSLTMLVDVASVELFADGGLSVMSEIFFPESTLDQLVLKSAQGIQITNLKYTPLNVAKGVENP</sequence>
<dbReference type="PANTHER" id="PTHR42800">
    <property type="entry name" value="EXOINULINASE INUD (AFU_ORTHOLOGUE AFUA_5G00480)"/>
    <property type="match status" value="1"/>
</dbReference>
<dbReference type="SUPFAM" id="SSF49899">
    <property type="entry name" value="Concanavalin A-like lectins/glucanases"/>
    <property type="match status" value="1"/>
</dbReference>
<dbReference type="Gene3D" id="2.60.120.560">
    <property type="entry name" value="Exo-inulinase, domain 1"/>
    <property type="match status" value="1"/>
</dbReference>
<dbReference type="InterPro" id="IPR023296">
    <property type="entry name" value="Glyco_hydro_beta-prop_sf"/>
</dbReference>
<dbReference type="Pfam" id="PF08244">
    <property type="entry name" value="Glyco_hydro_32C"/>
    <property type="match status" value="1"/>
</dbReference>
<evidence type="ECO:0000256" key="3">
    <source>
        <dbReference type="ARBA" id="ARBA00023295"/>
    </source>
</evidence>
<keyword evidence="2 4" id="KW-0378">Hydrolase</keyword>
<evidence type="ECO:0000256" key="4">
    <source>
        <dbReference type="RuleBase" id="RU362110"/>
    </source>
</evidence>
<feature type="domain" description="Glycosyl hydrolase family 32 N-terminal" evidence="6">
    <location>
        <begin position="39"/>
        <end position="344"/>
    </location>
</feature>
<dbReference type="Proteomes" id="UP001597116">
    <property type="component" value="Unassembled WGS sequence"/>
</dbReference>
<dbReference type="CDD" id="cd18622">
    <property type="entry name" value="GH32_Inu-like"/>
    <property type="match status" value="1"/>
</dbReference>
<evidence type="ECO:0000313" key="8">
    <source>
        <dbReference type="EMBL" id="MFD1143632.1"/>
    </source>
</evidence>
<dbReference type="SUPFAM" id="SSF75005">
    <property type="entry name" value="Arabinanase/levansucrase/invertase"/>
    <property type="match status" value="1"/>
</dbReference>
<evidence type="ECO:0000313" key="9">
    <source>
        <dbReference type="Proteomes" id="UP001597116"/>
    </source>
</evidence>
<evidence type="ECO:0000256" key="1">
    <source>
        <dbReference type="ARBA" id="ARBA00009902"/>
    </source>
</evidence>
<evidence type="ECO:0000256" key="2">
    <source>
        <dbReference type="ARBA" id="ARBA00022801"/>
    </source>
</evidence>
<dbReference type="PANTHER" id="PTHR42800:SF1">
    <property type="entry name" value="EXOINULINASE INUD (AFU_ORTHOLOGUE AFUA_5G00480)"/>
    <property type="match status" value="1"/>
</dbReference>